<dbReference type="SUPFAM" id="SSF51735">
    <property type="entry name" value="NAD(P)-binding Rossmann-fold domains"/>
    <property type="match status" value="1"/>
</dbReference>
<dbReference type="GO" id="GO:0051170">
    <property type="term" value="P:import into nucleus"/>
    <property type="evidence" value="ECO:0007669"/>
    <property type="project" value="TreeGrafter"/>
</dbReference>
<reference evidence="1 2" key="1">
    <citation type="submission" date="2015-09" db="EMBL/GenBank/DDBJ databases">
        <title>Draft genome of the parasitic nematode Teladorsagia circumcincta isolate WARC Sus (inbred).</title>
        <authorList>
            <person name="Mitreva M."/>
        </authorList>
    </citation>
    <scope>NUCLEOTIDE SEQUENCE [LARGE SCALE GENOMIC DNA]</scope>
    <source>
        <strain evidence="1 2">S</strain>
    </source>
</reference>
<gene>
    <name evidence="1" type="ORF">TELCIR_14406</name>
</gene>
<dbReference type="PANTHER" id="PTHR14097:SF7">
    <property type="entry name" value="OXIDOREDUCTASE HTATIP2"/>
    <property type="match status" value="1"/>
</dbReference>
<organism evidence="1 2">
    <name type="scientific">Teladorsagia circumcincta</name>
    <name type="common">Brown stomach worm</name>
    <name type="synonym">Ostertagia circumcincta</name>
    <dbReference type="NCBI Taxonomy" id="45464"/>
    <lineage>
        <taxon>Eukaryota</taxon>
        <taxon>Metazoa</taxon>
        <taxon>Ecdysozoa</taxon>
        <taxon>Nematoda</taxon>
        <taxon>Chromadorea</taxon>
        <taxon>Rhabditida</taxon>
        <taxon>Rhabditina</taxon>
        <taxon>Rhabditomorpha</taxon>
        <taxon>Strongyloidea</taxon>
        <taxon>Trichostrongylidae</taxon>
        <taxon>Teladorsagia</taxon>
    </lineage>
</organism>
<dbReference type="Gene3D" id="3.40.50.720">
    <property type="entry name" value="NAD(P)-binding Rossmann-like Domain"/>
    <property type="match status" value="1"/>
</dbReference>
<accession>A0A2G9U144</accession>
<evidence type="ECO:0000313" key="2">
    <source>
        <dbReference type="Proteomes" id="UP000230423"/>
    </source>
</evidence>
<dbReference type="Proteomes" id="UP000230423">
    <property type="component" value="Unassembled WGS sequence"/>
</dbReference>
<dbReference type="EMBL" id="KZ350343">
    <property type="protein sequence ID" value="PIO63979.1"/>
    <property type="molecule type" value="Genomic_DNA"/>
</dbReference>
<dbReference type="GO" id="GO:0005737">
    <property type="term" value="C:cytoplasm"/>
    <property type="evidence" value="ECO:0007669"/>
    <property type="project" value="TreeGrafter"/>
</dbReference>
<evidence type="ECO:0000313" key="1">
    <source>
        <dbReference type="EMBL" id="PIO63979.1"/>
    </source>
</evidence>
<sequence>MGSNEKSWFLYPRTKGEVERDVAALEFEKFLIVRPGMLEGPREEHRFGESLAKIFVKPLKMLSNSIAISTADVAKAMVVGACSSELKGKVIWENATLLEKKDSFDSLGK</sequence>
<dbReference type="AlphaFoldDB" id="A0A2G9U144"/>
<protein>
    <recommendedName>
        <fullName evidence="3">NAD(P)-binding domain-containing protein</fullName>
    </recommendedName>
</protein>
<evidence type="ECO:0008006" key="3">
    <source>
        <dbReference type="Google" id="ProtNLM"/>
    </source>
</evidence>
<name>A0A2G9U144_TELCI</name>
<keyword evidence="2" id="KW-1185">Reference proteome</keyword>
<proteinExistence type="predicted"/>
<dbReference type="OrthoDB" id="430436at2759"/>
<dbReference type="InterPro" id="IPR036291">
    <property type="entry name" value="NAD(P)-bd_dom_sf"/>
</dbReference>
<dbReference type="PANTHER" id="PTHR14097">
    <property type="entry name" value="OXIDOREDUCTASE HTATIP2"/>
    <property type="match status" value="1"/>
</dbReference>